<dbReference type="GeneID" id="136798473"/>
<dbReference type="AlphaFoldDB" id="A0A7M5U2Z5"/>
<dbReference type="RefSeq" id="XP_066911189.1">
    <property type="nucleotide sequence ID" value="XM_067055088.1"/>
</dbReference>
<sequence length="241" mass="28320">MICPVIHQAESIFPFDIQGCTCGIKYSADQRNGTLYKMVIQISFRPIILLLLVSSLIESGTTYYLKKGFRKTIDNDNKRSFKLIRHGFDNVDEPIRIDLDSLQPMRNGLKDFYQPINEDSMDFKKPIKSNHYPFQTTNKKSHFNKQTVIEPIENESLDFGPISEDLNQIKPIENDLLEYEPISEDLNQIEPINDLEYDNDWRKCGRRWCDGQYRMCDSVAKSPREQYECNIELWKCQDIRC</sequence>
<keyword evidence="2" id="KW-1185">Reference proteome</keyword>
<organism evidence="1 2">
    <name type="scientific">Clytia hemisphaerica</name>
    <dbReference type="NCBI Taxonomy" id="252671"/>
    <lineage>
        <taxon>Eukaryota</taxon>
        <taxon>Metazoa</taxon>
        <taxon>Cnidaria</taxon>
        <taxon>Hydrozoa</taxon>
        <taxon>Hydroidolina</taxon>
        <taxon>Leptothecata</taxon>
        <taxon>Obeliida</taxon>
        <taxon>Clytiidae</taxon>
        <taxon>Clytia</taxon>
    </lineage>
</organism>
<dbReference type="Proteomes" id="UP000594262">
    <property type="component" value="Unplaced"/>
</dbReference>
<evidence type="ECO:0000313" key="2">
    <source>
        <dbReference type="Proteomes" id="UP000594262"/>
    </source>
</evidence>
<evidence type="ECO:0000313" key="1">
    <source>
        <dbReference type="EnsemblMetazoa" id="CLYHEMP005558.1"/>
    </source>
</evidence>
<protein>
    <submittedName>
        <fullName evidence="1">Uncharacterized protein</fullName>
    </submittedName>
</protein>
<name>A0A7M5U2Z5_9CNID</name>
<dbReference type="EnsemblMetazoa" id="CLYHEMT005558.1">
    <property type="protein sequence ID" value="CLYHEMP005558.1"/>
    <property type="gene ID" value="CLYHEMG005558"/>
</dbReference>
<proteinExistence type="predicted"/>
<reference evidence="1" key="1">
    <citation type="submission" date="2021-01" db="UniProtKB">
        <authorList>
            <consortium name="EnsemblMetazoa"/>
        </authorList>
    </citation>
    <scope>IDENTIFICATION</scope>
</reference>
<accession>A0A7M5U2Z5</accession>